<feature type="compositionally biased region" description="Basic residues" evidence="1">
    <location>
        <begin position="8"/>
        <end position="17"/>
    </location>
</feature>
<keyword evidence="3" id="KW-1185">Reference proteome</keyword>
<feature type="compositionally biased region" description="Polar residues" evidence="1">
    <location>
        <begin position="62"/>
        <end position="72"/>
    </location>
</feature>
<sequence length="171" mass="18076">MRLDGRGRRTPVFRRHPAFATGRPAKPRTVFSGSPHGPDAATRRRPGRPGRARRGAPLPPQKGTSSPASRSRCSALPMHWATEAPSALSPPANGPPPAANVQAGRPSRMRSASTRIMAPTPCSPSHSRMSNVTSSTPLSGSSLGHRRRASVTGHHPTQSPVGPTRLPIHPN</sequence>
<accession>A0A4U0MU44</accession>
<feature type="compositionally biased region" description="Basic residues" evidence="1">
    <location>
        <begin position="43"/>
        <end position="54"/>
    </location>
</feature>
<dbReference type="AlphaFoldDB" id="A0A4U0MU44"/>
<feature type="region of interest" description="Disordered" evidence="1">
    <location>
        <begin position="1"/>
        <end position="171"/>
    </location>
</feature>
<organism evidence="2 3">
    <name type="scientific">Streptomyces piniterrae</name>
    <dbReference type="NCBI Taxonomy" id="2571125"/>
    <lineage>
        <taxon>Bacteria</taxon>
        <taxon>Bacillati</taxon>
        <taxon>Actinomycetota</taxon>
        <taxon>Actinomycetes</taxon>
        <taxon>Kitasatosporales</taxon>
        <taxon>Streptomycetaceae</taxon>
        <taxon>Streptomyces</taxon>
    </lineage>
</organism>
<gene>
    <name evidence="2" type="ORF">FCH28_29675</name>
</gene>
<proteinExistence type="predicted"/>
<comment type="caution">
    <text evidence="2">The sequence shown here is derived from an EMBL/GenBank/DDBJ whole genome shotgun (WGS) entry which is preliminary data.</text>
</comment>
<feature type="compositionally biased region" description="Low complexity" evidence="1">
    <location>
        <begin position="133"/>
        <end position="143"/>
    </location>
</feature>
<evidence type="ECO:0000313" key="2">
    <source>
        <dbReference type="EMBL" id="TJZ44515.1"/>
    </source>
</evidence>
<evidence type="ECO:0000313" key="3">
    <source>
        <dbReference type="Proteomes" id="UP000308697"/>
    </source>
</evidence>
<protein>
    <submittedName>
        <fullName evidence="2">Uncharacterized protein</fullName>
    </submittedName>
</protein>
<dbReference type="Proteomes" id="UP000308697">
    <property type="component" value="Unassembled WGS sequence"/>
</dbReference>
<evidence type="ECO:0000256" key="1">
    <source>
        <dbReference type="SAM" id="MobiDB-lite"/>
    </source>
</evidence>
<name>A0A4U0MU44_9ACTN</name>
<reference evidence="2 3" key="1">
    <citation type="submission" date="2019-04" db="EMBL/GenBank/DDBJ databases">
        <title>Streptomyces piniterrae sp. nov., a heliquinomycin-producing actinomycete isolated from rhizosphere soil of Pinus yunnanensis.</title>
        <authorList>
            <person name="Zhuang X."/>
            <person name="Zhao J."/>
        </authorList>
    </citation>
    <scope>NUCLEOTIDE SEQUENCE [LARGE SCALE GENOMIC DNA]</scope>
    <source>
        <strain evidence="3">jys28</strain>
    </source>
</reference>
<feature type="compositionally biased region" description="Polar residues" evidence="1">
    <location>
        <begin position="123"/>
        <end position="132"/>
    </location>
</feature>
<dbReference type="EMBL" id="SUMB01000012">
    <property type="protein sequence ID" value="TJZ44515.1"/>
    <property type="molecule type" value="Genomic_DNA"/>
</dbReference>